<dbReference type="SUPFAM" id="SSF53474">
    <property type="entry name" value="alpha/beta-Hydrolases"/>
    <property type="match status" value="1"/>
</dbReference>
<dbReference type="Gene3D" id="3.40.50.1820">
    <property type="entry name" value="alpha/beta hydrolase"/>
    <property type="match status" value="1"/>
</dbReference>
<dbReference type="EMBL" id="JAWRVE010000064">
    <property type="protein sequence ID" value="KAL1865055.1"/>
    <property type="molecule type" value="Genomic_DNA"/>
</dbReference>
<dbReference type="Pfam" id="PF07859">
    <property type="entry name" value="Abhydrolase_3"/>
    <property type="match status" value="1"/>
</dbReference>
<feature type="domain" description="Alpha/beta hydrolase fold-3" evidence="2">
    <location>
        <begin position="85"/>
        <end position="296"/>
    </location>
</feature>
<gene>
    <name evidence="3" type="ORF">Daus18300_007402</name>
</gene>
<dbReference type="InterPro" id="IPR013094">
    <property type="entry name" value="AB_hydrolase_3"/>
</dbReference>
<sequence>MAPLTFLSYLRLKIIISFLRILTLYKAREPLRRDKKLAEAHYPVRQERLCIPSRDPGRYIVADLYLPPTSAASSSPGKQASLPVLVNWHGSGFCLTGLLGSNVLFCARVAHELQIGVLDVDYRKAPEHPFPAAVHDVDDALRWVGSEENGHRFDTSRLSVSGFSSGGTLALVAALALRGRLQAAGVNISAAVAMYPGTDLVTPAEDKKPPKDGINPMDPATLNLFVDCYVPDESLRADPLASPDRADPQSYPQTVAILTCEGDRLAPEGLELAEKLGKDPQRKVVNNMLLGVPHGFDTGAEEGTLLAEKREEMYTLVVKTLREALQWTVYSAGLVEKLYDLTTISST</sequence>
<comment type="caution">
    <text evidence="3">The sequence shown here is derived from an EMBL/GenBank/DDBJ whole genome shotgun (WGS) entry which is preliminary data.</text>
</comment>
<proteinExistence type="predicted"/>
<evidence type="ECO:0000256" key="1">
    <source>
        <dbReference type="ARBA" id="ARBA00022801"/>
    </source>
</evidence>
<accession>A0ABR3WNB2</accession>
<keyword evidence="4" id="KW-1185">Reference proteome</keyword>
<evidence type="ECO:0000313" key="4">
    <source>
        <dbReference type="Proteomes" id="UP001583177"/>
    </source>
</evidence>
<dbReference type="InterPro" id="IPR050300">
    <property type="entry name" value="GDXG_lipolytic_enzyme"/>
</dbReference>
<name>A0ABR3WNB2_9PEZI</name>
<dbReference type="InterPro" id="IPR029058">
    <property type="entry name" value="AB_hydrolase_fold"/>
</dbReference>
<dbReference type="PANTHER" id="PTHR48081:SF8">
    <property type="entry name" value="ALPHA_BETA HYDROLASE FOLD-3 DOMAIN-CONTAINING PROTEIN-RELATED"/>
    <property type="match status" value="1"/>
</dbReference>
<protein>
    <recommendedName>
        <fullName evidence="2">Alpha/beta hydrolase fold-3 domain-containing protein</fullName>
    </recommendedName>
</protein>
<evidence type="ECO:0000313" key="3">
    <source>
        <dbReference type="EMBL" id="KAL1865055.1"/>
    </source>
</evidence>
<organism evidence="3 4">
    <name type="scientific">Diaporthe australafricana</name>
    <dbReference type="NCBI Taxonomy" id="127596"/>
    <lineage>
        <taxon>Eukaryota</taxon>
        <taxon>Fungi</taxon>
        <taxon>Dikarya</taxon>
        <taxon>Ascomycota</taxon>
        <taxon>Pezizomycotina</taxon>
        <taxon>Sordariomycetes</taxon>
        <taxon>Sordariomycetidae</taxon>
        <taxon>Diaporthales</taxon>
        <taxon>Diaporthaceae</taxon>
        <taxon>Diaporthe</taxon>
    </lineage>
</organism>
<dbReference type="PANTHER" id="PTHR48081">
    <property type="entry name" value="AB HYDROLASE SUPERFAMILY PROTEIN C4A8.06C"/>
    <property type="match status" value="1"/>
</dbReference>
<reference evidence="3 4" key="1">
    <citation type="journal article" date="2024" name="IMA Fungus">
        <title>IMA Genome - F19 : A genome assembly and annotation guide to empower mycologists, including annotated draft genome sequences of Ceratocystis pirilliformis, Diaporthe australafricana, Fusarium ophioides, Paecilomyces lecythidis, and Sporothrix stenoceras.</title>
        <authorList>
            <person name="Aylward J."/>
            <person name="Wilson A.M."/>
            <person name="Visagie C.M."/>
            <person name="Spraker J."/>
            <person name="Barnes I."/>
            <person name="Buitendag C."/>
            <person name="Ceriani C."/>
            <person name="Del Mar Angel L."/>
            <person name="du Plessis D."/>
            <person name="Fuchs T."/>
            <person name="Gasser K."/>
            <person name="Kramer D."/>
            <person name="Li W."/>
            <person name="Munsamy K."/>
            <person name="Piso A."/>
            <person name="Price J.L."/>
            <person name="Sonnekus B."/>
            <person name="Thomas C."/>
            <person name="van der Nest A."/>
            <person name="van Dijk A."/>
            <person name="van Heerden A."/>
            <person name="van Vuuren N."/>
            <person name="Yilmaz N."/>
            <person name="Duong T.A."/>
            <person name="van der Merwe N.A."/>
            <person name="Wingfield M.J."/>
            <person name="Wingfield B.D."/>
        </authorList>
    </citation>
    <scope>NUCLEOTIDE SEQUENCE [LARGE SCALE GENOMIC DNA]</scope>
    <source>
        <strain evidence="3 4">CMW 18300</strain>
    </source>
</reference>
<dbReference type="Proteomes" id="UP001583177">
    <property type="component" value="Unassembled WGS sequence"/>
</dbReference>
<keyword evidence="1" id="KW-0378">Hydrolase</keyword>
<evidence type="ECO:0000259" key="2">
    <source>
        <dbReference type="Pfam" id="PF07859"/>
    </source>
</evidence>